<protein>
    <submittedName>
        <fullName evidence="2">Uncharacterized protein</fullName>
    </submittedName>
</protein>
<gene>
    <name evidence="2" type="ORF">FRACA_170018</name>
</gene>
<organism evidence="2 3">
    <name type="scientific">Frankia canadensis</name>
    <dbReference type="NCBI Taxonomy" id="1836972"/>
    <lineage>
        <taxon>Bacteria</taxon>
        <taxon>Bacillati</taxon>
        <taxon>Actinomycetota</taxon>
        <taxon>Actinomycetes</taxon>
        <taxon>Frankiales</taxon>
        <taxon>Frankiaceae</taxon>
        <taxon>Frankia</taxon>
    </lineage>
</organism>
<accession>A0A2I2KN08</accession>
<reference evidence="2 3" key="1">
    <citation type="submission" date="2017-06" db="EMBL/GenBank/DDBJ databases">
        <authorList>
            <person name="Kim H.J."/>
            <person name="Triplett B.A."/>
        </authorList>
    </citation>
    <scope>NUCLEOTIDE SEQUENCE [LARGE SCALE GENOMIC DNA]</scope>
    <source>
        <strain evidence="2">FRACA_ARgP5</strain>
    </source>
</reference>
<evidence type="ECO:0000313" key="3">
    <source>
        <dbReference type="Proteomes" id="UP000234331"/>
    </source>
</evidence>
<name>A0A2I2KN08_9ACTN</name>
<feature type="region of interest" description="Disordered" evidence="1">
    <location>
        <begin position="41"/>
        <end position="88"/>
    </location>
</feature>
<proteinExistence type="predicted"/>
<sequence length="88" mass="9664">MISDADRDALAAEVTVRVAAQIEAARIRADARRAHFTARRAARVHGNAARHRRKLARPVEPARRQAGRSPPAGVAGNRPQPHPRRDLP</sequence>
<evidence type="ECO:0000256" key="1">
    <source>
        <dbReference type="SAM" id="MobiDB-lite"/>
    </source>
</evidence>
<evidence type="ECO:0000313" key="2">
    <source>
        <dbReference type="EMBL" id="SNQ47057.1"/>
    </source>
</evidence>
<dbReference type="Proteomes" id="UP000234331">
    <property type="component" value="Unassembled WGS sequence"/>
</dbReference>
<keyword evidence="3" id="KW-1185">Reference proteome</keyword>
<feature type="compositionally biased region" description="Basic residues" evidence="1">
    <location>
        <begin position="41"/>
        <end position="56"/>
    </location>
</feature>
<dbReference type="AlphaFoldDB" id="A0A2I2KN08"/>
<dbReference type="EMBL" id="FZMO01000079">
    <property type="protein sequence ID" value="SNQ47057.1"/>
    <property type="molecule type" value="Genomic_DNA"/>
</dbReference>